<name>A0A183MYD7_9TREM</name>
<evidence type="ECO:0000256" key="9">
    <source>
        <dbReference type="PIRSR" id="PIRSR601805-1"/>
    </source>
</evidence>
<keyword evidence="5 10" id="KW-0660">Purine salvage</keyword>
<gene>
    <name evidence="12" type="ORF">SMRZ_LOCUS21062</name>
</gene>
<evidence type="ECO:0000259" key="11">
    <source>
        <dbReference type="Pfam" id="PF00294"/>
    </source>
</evidence>
<dbReference type="GO" id="GO:0006166">
    <property type="term" value="P:purine ribonucleoside salvage"/>
    <property type="evidence" value="ECO:0007669"/>
    <property type="project" value="UniProtKB-KW"/>
</dbReference>
<dbReference type="Gene3D" id="3.30.1110.10">
    <property type="match status" value="1"/>
</dbReference>
<dbReference type="InterPro" id="IPR002173">
    <property type="entry name" value="Carboh/pur_kinase_PfkB_CS"/>
</dbReference>
<keyword evidence="10" id="KW-0460">Magnesium</keyword>
<dbReference type="PANTHER" id="PTHR45769">
    <property type="entry name" value="ADENOSINE KINASE"/>
    <property type="match status" value="1"/>
</dbReference>
<dbReference type="Pfam" id="PF00294">
    <property type="entry name" value="PfkB"/>
    <property type="match status" value="1"/>
</dbReference>
<dbReference type="InterPro" id="IPR001805">
    <property type="entry name" value="Adenokinase"/>
</dbReference>
<dbReference type="STRING" id="48269.A0A183MYD7"/>
<comment type="similarity">
    <text evidence="2 10">Belongs to the carbohydrate kinase PfkB family.</text>
</comment>
<keyword evidence="10" id="KW-0539">Nucleus</keyword>
<evidence type="ECO:0000313" key="13">
    <source>
        <dbReference type="Proteomes" id="UP000277204"/>
    </source>
</evidence>
<dbReference type="GO" id="GO:0006144">
    <property type="term" value="P:purine nucleobase metabolic process"/>
    <property type="evidence" value="ECO:0007669"/>
    <property type="project" value="TreeGrafter"/>
</dbReference>
<dbReference type="EC" id="2.7.1.20" evidence="3 10"/>
<evidence type="ECO:0000256" key="1">
    <source>
        <dbReference type="ARBA" id="ARBA00004801"/>
    </source>
</evidence>
<evidence type="ECO:0000313" key="12">
    <source>
        <dbReference type="EMBL" id="VDP38152.1"/>
    </source>
</evidence>
<dbReference type="GO" id="GO:0004001">
    <property type="term" value="F:adenosine kinase activity"/>
    <property type="evidence" value="ECO:0007669"/>
    <property type="project" value="UniProtKB-UniRule"/>
</dbReference>
<sequence>MHDLPEGYVFGMGNPLLDIIVDADDYMYRKYNLKKDNVVLAEEKHMTIYDEIEKKKGLNYIAGGATLNTVKMIQWILQKPFVCSYVGCIGADVQGKYIKNDCSGLDLMTEFQIATEPLMTGKVAVLVSEKLRSMVTYLGAACGLSLAHIEQPHVWSLVEKAQVYYIAGFVINTCYEGMLKVAKHSLENGKLFCFNLSAPFLPQFNTKEVDEMISYSGIVFGNEAEAEAYGEVHGLLDETVHATARYIADLPFADGEKRKRLVIITRGKNPLLYTDSFDSEIHQFMVEQFADDQIIDTNGAGDAFAAGFVADYIRGKPMVTSLHSAVRAAAYIICRSGFSLGSRDSYLLKINK</sequence>
<dbReference type="PRINTS" id="PR00989">
    <property type="entry name" value="ADENOKINASE"/>
</dbReference>
<evidence type="ECO:0000313" key="14">
    <source>
        <dbReference type="WBParaSite" id="SMRG1_32600.1"/>
    </source>
</evidence>
<dbReference type="OrthoDB" id="432447at2759"/>
<dbReference type="GO" id="GO:0005634">
    <property type="term" value="C:nucleus"/>
    <property type="evidence" value="ECO:0007669"/>
    <property type="project" value="UniProtKB-SubCell"/>
</dbReference>
<dbReference type="Proteomes" id="UP000277204">
    <property type="component" value="Unassembled WGS sequence"/>
</dbReference>
<dbReference type="GO" id="GO:0044209">
    <property type="term" value="P:AMP salvage"/>
    <property type="evidence" value="ECO:0007669"/>
    <property type="project" value="UniProtKB-UniRule"/>
</dbReference>
<reference evidence="14" key="2">
    <citation type="submission" date="2023-11" db="UniProtKB">
        <authorList>
            <consortium name="WormBaseParasite"/>
        </authorList>
    </citation>
    <scope>IDENTIFICATION</scope>
</reference>
<dbReference type="SUPFAM" id="SSF53613">
    <property type="entry name" value="Ribokinase-like"/>
    <property type="match status" value="1"/>
</dbReference>
<organism evidence="12 13">
    <name type="scientific">Schistosoma margrebowiei</name>
    <dbReference type="NCBI Taxonomy" id="48269"/>
    <lineage>
        <taxon>Eukaryota</taxon>
        <taxon>Metazoa</taxon>
        <taxon>Spiralia</taxon>
        <taxon>Lophotrochozoa</taxon>
        <taxon>Platyhelminthes</taxon>
        <taxon>Trematoda</taxon>
        <taxon>Digenea</taxon>
        <taxon>Strigeidida</taxon>
        <taxon>Schistosomatoidea</taxon>
        <taxon>Schistosomatidae</taxon>
        <taxon>Schistosoma</taxon>
    </lineage>
</organism>
<comment type="subunit">
    <text evidence="10">Monomer.</text>
</comment>
<evidence type="ECO:0000256" key="2">
    <source>
        <dbReference type="ARBA" id="ARBA00010688"/>
    </source>
</evidence>
<dbReference type="WBParaSite" id="SMRG1_32600.1">
    <property type="protein sequence ID" value="SMRG1_32600.1"/>
    <property type="gene ID" value="SMRG1_32600"/>
</dbReference>
<keyword evidence="4 10" id="KW-0808">Transferase</keyword>
<reference evidence="12 13" key="1">
    <citation type="submission" date="2018-11" db="EMBL/GenBank/DDBJ databases">
        <authorList>
            <consortium name="Pathogen Informatics"/>
        </authorList>
    </citation>
    <scope>NUCLEOTIDE SEQUENCE [LARGE SCALE GENOMIC DNA]</scope>
    <source>
        <strain evidence="12 13">Zambia</strain>
    </source>
</reference>
<dbReference type="GO" id="GO:0005524">
    <property type="term" value="F:ATP binding"/>
    <property type="evidence" value="ECO:0007669"/>
    <property type="project" value="UniProtKB-UniRule"/>
</dbReference>
<dbReference type="PANTHER" id="PTHR45769:SF3">
    <property type="entry name" value="ADENOSINE KINASE"/>
    <property type="match status" value="1"/>
</dbReference>
<comment type="catalytic activity">
    <reaction evidence="10">
        <text>adenosine + ATP = AMP + ADP + H(+)</text>
        <dbReference type="Rhea" id="RHEA:20824"/>
        <dbReference type="ChEBI" id="CHEBI:15378"/>
        <dbReference type="ChEBI" id="CHEBI:16335"/>
        <dbReference type="ChEBI" id="CHEBI:30616"/>
        <dbReference type="ChEBI" id="CHEBI:456215"/>
        <dbReference type="ChEBI" id="CHEBI:456216"/>
        <dbReference type="EC" id="2.7.1.20"/>
    </reaction>
</comment>
<accession>A0A183MYD7</accession>
<evidence type="ECO:0000256" key="3">
    <source>
        <dbReference type="ARBA" id="ARBA00012119"/>
    </source>
</evidence>
<dbReference type="InterPro" id="IPR029056">
    <property type="entry name" value="Ribokinase-like"/>
</dbReference>
<proteinExistence type="inferred from homology"/>
<dbReference type="InterPro" id="IPR011611">
    <property type="entry name" value="PfkB_dom"/>
</dbReference>
<keyword evidence="6 10" id="KW-0547">Nucleotide-binding</keyword>
<dbReference type="Proteomes" id="UP000050790">
    <property type="component" value="Unassembled WGS sequence"/>
</dbReference>
<dbReference type="AlphaFoldDB" id="A0A183MYD7"/>
<dbReference type="UniPathway" id="UPA00588">
    <property type="reaction ID" value="UER00659"/>
</dbReference>
<dbReference type="EMBL" id="UZAI01018559">
    <property type="protein sequence ID" value="VDP38152.1"/>
    <property type="molecule type" value="Genomic_DNA"/>
</dbReference>
<comment type="cofactor">
    <cofactor evidence="10">
        <name>Mg(2+)</name>
        <dbReference type="ChEBI" id="CHEBI:18420"/>
    </cofactor>
    <text evidence="10">Binds 3 Mg(2+) ions per subunit.</text>
</comment>
<evidence type="ECO:0000256" key="7">
    <source>
        <dbReference type="ARBA" id="ARBA00022777"/>
    </source>
</evidence>
<protein>
    <recommendedName>
        <fullName evidence="3 10">Adenosine kinase</fullName>
        <shortName evidence="10">AK</shortName>
        <ecNumber evidence="3 10">2.7.1.20</ecNumber>
    </recommendedName>
    <alternativeName>
        <fullName evidence="10">Adenosine 5'-phosphotransferase</fullName>
    </alternativeName>
</protein>
<feature type="active site" description="Proton acceptor" evidence="9">
    <location>
        <position position="302"/>
    </location>
</feature>
<keyword evidence="13" id="KW-1185">Reference proteome</keyword>
<dbReference type="Gene3D" id="3.40.1190.20">
    <property type="match status" value="1"/>
</dbReference>
<evidence type="ECO:0000256" key="6">
    <source>
        <dbReference type="ARBA" id="ARBA00022741"/>
    </source>
</evidence>
<dbReference type="PROSITE" id="PS00584">
    <property type="entry name" value="PFKB_KINASES_2"/>
    <property type="match status" value="1"/>
</dbReference>
<evidence type="ECO:0000256" key="8">
    <source>
        <dbReference type="ARBA" id="ARBA00022840"/>
    </source>
</evidence>
<dbReference type="CDD" id="cd01168">
    <property type="entry name" value="adenosine_kinase"/>
    <property type="match status" value="1"/>
</dbReference>
<comment type="function">
    <text evidence="10">ATP dependent phosphorylation of adenosine and other related nucleoside analogs to monophosphate derivatives.</text>
</comment>
<comment type="pathway">
    <text evidence="1 10">Purine metabolism; AMP biosynthesis via salvage pathway; AMP from adenosine: step 1/1.</text>
</comment>
<dbReference type="GO" id="GO:0005829">
    <property type="term" value="C:cytosol"/>
    <property type="evidence" value="ECO:0007669"/>
    <property type="project" value="TreeGrafter"/>
</dbReference>
<evidence type="ECO:0000256" key="10">
    <source>
        <dbReference type="RuleBase" id="RU368116"/>
    </source>
</evidence>
<feature type="domain" description="Carbohydrate kinase PfkB" evidence="11">
    <location>
        <begin position="38"/>
        <end position="339"/>
    </location>
</feature>
<evidence type="ECO:0000256" key="5">
    <source>
        <dbReference type="ARBA" id="ARBA00022726"/>
    </source>
</evidence>
<keyword evidence="7 10" id="KW-0418">Kinase</keyword>
<keyword evidence="8 10" id="KW-0067">ATP-binding</keyword>
<evidence type="ECO:0000256" key="4">
    <source>
        <dbReference type="ARBA" id="ARBA00022679"/>
    </source>
</evidence>
<comment type="subcellular location">
    <subcellularLocation>
        <location evidence="10">Nucleus</location>
    </subcellularLocation>
</comment>